<accession>A0A840CGA8</accession>
<keyword evidence="2" id="KW-0732">Signal</keyword>
<keyword evidence="1" id="KW-0472">Membrane</keyword>
<feature type="signal peptide" evidence="2">
    <location>
        <begin position="1"/>
        <end position="18"/>
    </location>
</feature>
<dbReference type="InterPro" id="IPR023997">
    <property type="entry name" value="TonB-dep_OMP_SusC/RagA_CS"/>
</dbReference>
<keyword evidence="5" id="KW-1185">Reference proteome</keyword>
<dbReference type="Gene3D" id="2.60.40.1120">
    <property type="entry name" value="Carboxypeptidase-like, regulatory domain"/>
    <property type="match status" value="1"/>
</dbReference>
<evidence type="ECO:0000256" key="1">
    <source>
        <dbReference type="PROSITE-ProRule" id="PRU01360"/>
    </source>
</evidence>
<evidence type="ECO:0000256" key="2">
    <source>
        <dbReference type="SAM" id="SignalP"/>
    </source>
</evidence>
<dbReference type="FunFam" id="2.170.130.10:FF:000003">
    <property type="entry name" value="SusC/RagA family TonB-linked outer membrane protein"/>
    <property type="match status" value="1"/>
</dbReference>
<evidence type="ECO:0000313" key="4">
    <source>
        <dbReference type="EMBL" id="MBB4034251.1"/>
    </source>
</evidence>
<reference evidence="4 5" key="1">
    <citation type="submission" date="2020-08" db="EMBL/GenBank/DDBJ databases">
        <title>Genomic Encyclopedia of Type Strains, Phase IV (KMG-IV): sequencing the most valuable type-strain genomes for metagenomic binning, comparative biology and taxonomic classification.</title>
        <authorList>
            <person name="Goeker M."/>
        </authorList>
    </citation>
    <scope>NUCLEOTIDE SEQUENCE [LARGE SCALE GENOMIC DNA]</scope>
    <source>
        <strain evidence="4 5">DSM 104969</strain>
    </source>
</reference>
<dbReference type="Proteomes" id="UP000555103">
    <property type="component" value="Unassembled WGS sequence"/>
</dbReference>
<feature type="chain" id="PRO_5032577752" evidence="2">
    <location>
        <begin position="19"/>
        <end position="1073"/>
    </location>
</feature>
<dbReference type="Pfam" id="PF07715">
    <property type="entry name" value="Plug"/>
    <property type="match status" value="1"/>
</dbReference>
<dbReference type="Gene3D" id="2.170.130.10">
    <property type="entry name" value="TonB-dependent receptor, plug domain"/>
    <property type="match status" value="1"/>
</dbReference>
<comment type="caution">
    <text evidence="4">The sequence shown here is derived from an EMBL/GenBank/DDBJ whole genome shotgun (WGS) entry which is preliminary data.</text>
</comment>
<dbReference type="InterPro" id="IPR023996">
    <property type="entry name" value="TonB-dep_OMP_SusC/RagA"/>
</dbReference>
<feature type="domain" description="TonB-dependent receptor plug" evidence="3">
    <location>
        <begin position="116"/>
        <end position="223"/>
    </location>
</feature>
<keyword evidence="1" id="KW-0813">Transport</keyword>
<dbReference type="InterPro" id="IPR037066">
    <property type="entry name" value="Plug_dom_sf"/>
</dbReference>
<evidence type="ECO:0000313" key="5">
    <source>
        <dbReference type="Proteomes" id="UP000555103"/>
    </source>
</evidence>
<keyword evidence="1" id="KW-0812">Transmembrane</keyword>
<comment type="similarity">
    <text evidence="1">Belongs to the TonB-dependent receptor family.</text>
</comment>
<proteinExistence type="inferred from homology"/>
<dbReference type="InterPro" id="IPR012910">
    <property type="entry name" value="Plug_dom"/>
</dbReference>
<dbReference type="InterPro" id="IPR008969">
    <property type="entry name" value="CarboxyPept-like_regulatory"/>
</dbReference>
<evidence type="ECO:0000259" key="3">
    <source>
        <dbReference type="Pfam" id="PF07715"/>
    </source>
</evidence>
<dbReference type="PROSITE" id="PS52016">
    <property type="entry name" value="TONB_DEPENDENT_REC_3"/>
    <property type="match status" value="1"/>
</dbReference>
<dbReference type="SUPFAM" id="SSF56935">
    <property type="entry name" value="Porins"/>
    <property type="match status" value="1"/>
</dbReference>
<dbReference type="NCBIfam" id="TIGR04056">
    <property type="entry name" value="OMP_RagA_SusC"/>
    <property type="match status" value="1"/>
</dbReference>
<organism evidence="4 5">
    <name type="scientific">Dysgonomonas hofstadii</name>
    <dbReference type="NCBI Taxonomy" id="637886"/>
    <lineage>
        <taxon>Bacteria</taxon>
        <taxon>Pseudomonadati</taxon>
        <taxon>Bacteroidota</taxon>
        <taxon>Bacteroidia</taxon>
        <taxon>Bacteroidales</taxon>
        <taxon>Dysgonomonadaceae</taxon>
        <taxon>Dysgonomonas</taxon>
    </lineage>
</organism>
<dbReference type="NCBIfam" id="TIGR04057">
    <property type="entry name" value="SusC_RagA_signa"/>
    <property type="match status" value="1"/>
</dbReference>
<dbReference type="RefSeq" id="WP_183305211.1">
    <property type="nucleotide sequence ID" value="NZ_JACIEP010000001.1"/>
</dbReference>
<dbReference type="SUPFAM" id="SSF49464">
    <property type="entry name" value="Carboxypeptidase regulatory domain-like"/>
    <property type="match status" value="1"/>
</dbReference>
<protein>
    <submittedName>
        <fullName evidence="4">TonB-linked SusC/RagA family outer membrane protein</fullName>
    </submittedName>
</protein>
<keyword evidence="1" id="KW-1134">Transmembrane beta strand</keyword>
<name>A0A840CGA8_9BACT</name>
<gene>
    <name evidence="4" type="ORF">GGR21_000136</name>
</gene>
<dbReference type="GO" id="GO:0009279">
    <property type="term" value="C:cell outer membrane"/>
    <property type="evidence" value="ECO:0007669"/>
    <property type="project" value="UniProtKB-SubCell"/>
</dbReference>
<dbReference type="InterPro" id="IPR039426">
    <property type="entry name" value="TonB-dep_rcpt-like"/>
</dbReference>
<dbReference type="Pfam" id="PF13715">
    <property type="entry name" value="CarbopepD_reg_2"/>
    <property type="match status" value="1"/>
</dbReference>
<dbReference type="EMBL" id="JACIEP010000001">
    <property type="protein sequence ID" value="MBB4034251.1"/>
    <property type="molecule type" value="Genomic_DNA"/>
</dbReference>
<comment type="subcellular location">
    <subcellularLocation>
        <location evidence="1">Cell outer membrane</location>
        <topology evidence="1">Multi-pass membrane protein</topology>
    </subcellularLocation>
</comment>
<keyword evidence="1" id="KW-0998">Cell outer membrane</keyword>
<sequence>MKHILISILLLMPICLSAQFTVKGVIVDETGETLPGVSVVEVGKPTNGVISGPDGDFVLKVASEKSKITISYLGFISKTLDVSANMEISMEENENMLKEVEIVRQGFGTKSRISNIAAISQINAAQIRQLPSSSIQNALAGRIPGLFQLQGSGQPGEDAANLYIRGQGSFNSDVSHDPLVLIDDIESDISTLSRISANDIEDISILKDAASTAIFGIKGADGVILVTTRRGKLGKPRVTFRMDFGLQRPTYKNKFLNSYDALTLLKELHTNDQNTTDLNNEKYFSDEALEHYRLQDMPYVYPDVDWYNLLYKKNSLQQQYTADVQGGVDKVKYFVSFSYLDQRGLFKNMPKQEDFNNDYYQHRYNLRANFDIQVTKELTAKINANAILTEINEPNMPATSRGMTDVNIFNRIIGAGIAPYSYPAYQADGSFGGYTGTYINPLAQLTYGGYKRQMRNNLNGNITLEYDLNKITQGLKARGVMGLTNTWGWRRDLTRSEVLDYYYEPATNALAPVVTNQYILAPLSVSAVTADYKPVTQMNTRFDLSYDRKFGPHSINALALANWYSNRDGAGAPRNSVNVTGRVGYNFDSRYMVEVSAAYNGSDAFAKGHRYDLFPAISAGWNLAQEPYLKSIAEAAHIEMFKLRGSYGQTGSDKMKQAFAYKDIYDVVMNYHFGESSSTAANKIGAIAMSYFANPLMSWETEKKTNIGIDLQMLNGRLSLTADYFYNKRTGILAEREDIVYYAGYYNIFSGADGTAVKANQVMKILPYMNIGSTENSGWDGELSWRDKIGKVDYFLRGTFSYAKNKILDMGEAATPYTLSMRTGRPIGTIFGYVADGFYTSYEDIANSPYDVRKGEESLAPGDIKFKDISGPNGAPDGLINEYDRVAIGKDVPDLTYGISFGFNYKNFDFSTLFQGATGASVSVEEMLRLASGTVNPAVGDKNGKPMPIHQGRWRNYDDDGNLVTDAAILAEMNKNATYPRLTRENGVNKEMSTFWLRSADYIRWKNIEVGYTLPSVWMNRLGVSSVRFYFTAQNLYTWSNLKDYQIDPESTKTGITTYPQQQVYNFGCQINF</sequence>
<dbReference type="AlphaFoldDB" id="A0A840CGA8"/>